<sequence length="128" mass="14495">MSHNDVKLNSLLHQQAEHMAESTKTQQVREFFIQGITSDGKQFRPSDWAERLCGAMSCFSPDGGRHSHLQYSPYVRPILLNGVRSVVVNEAIRDIEPLAYHFVLSFAKDNDLQIIDACLLPEEPKADK</sequence>
<evidence type="ECO:0000313" key="1">
    <source>
        <dbReference type="EMBL" id="PXX43304.1"/>
    </source>
</evidence>
<name>A0A318J724_9BURK</name>
<dbReference type="InterPro" id="IPR021969">
    <property type="entry name" value="DUF3579"/>
</dbReference>
<keyword evidence="2" id="KW-1185">Reference proteome</keyword>
<gene>
    <name evidence="1" type="ORF">DFR42_104305</name>
</gene>
<reference evidence="1 2" key="1">
    <citation type="submission" date="2018-05" db="EMBL/GenBank/DDBJ databases">
        <title>Genomic Encyclopedia of Type Strains, Phase IV (KMG-IV): sequencing the most valuable type-strain genomes for metagenomic binning, comparative biology and taxonomic classification.</title>
        <authorList>
            <person name="Goeker M."/>
        </authorList>
    </citation>
    <scope>NUCLEOTIDE SEQUENCE [LARGE SCALE GENOMIC DNA]</scope>
    <source>
        <strain evidence="1 2">DSM 19792</strain>
    </source>
</reference>
<dbReference type="Gene3D" id="3.30.70.2340">
    <property type="entry name" value="Uncharacterised protein PF12112 family, DUF3579"/>
    <property type="match status" value="1"/>
</dbReference>
<dbReference type="Proteomes" id="UP000247792">
    <property type="component" value="Unassembled WGS sequence"/>
</dbReference>
<proteinExistence type="predicted"/>
<dbReference type="AlphaFoldDB" id="A0A318J724"/>
<dbReference type="Pfam" id="PF12112">
    <property type="entry name" value="DUF3579"/>
    <property type="match status" value="1"/>
</dbReference>
<dbReference type="EMBL" id="QJKB01000004">
    <property type="protein sequence ID" value="PXX43304.1"/>
    <property type="molecule type" value="Genomic_DNA"/>
</dbReference>
<comment type="caution">
    <text evidence="1">The sequence shown here is derived from an EMBL/GenBank/DDBJ whole genome shotgun (WGS) entry which is preliminary data.</text>
</comment>
<protein>
    <submittedName>
        <fullName evidence="1">Uncharacterized protein DUF3579</fullName>
    </submittedName>
</protein>
<organism evidence="1 2">
    <name type="scientific">Undibacterium pigrum</name>
    <dbReference type="NCBI Taxonomy" id="401470"/>
    <lineage>
        <taxon>Bacteria</taxon>
        <taxon>Pseudomonadati</taxon>
        <taxon>Pseudomonadota</taxon>
        <taxon>Betaproteobacteria</taxon>
        <taxon>Burkholderiales</taxon>
        <taxon>Oxalobacteraceae</taxon>
        <taxon>Undibacterium</taxon>
    </lineage>
</organism>
<evidence type="ECO:0000313" key="2">
    <source>
        <dbReference type="Proteomes" id="UP000247792"/>
    </source>
</evidence>
<accession>A0A318J724</accession>